<feature type="region of interest" description="Disordered" evidence="1">
    <location>
        <begin position="252"/>
        <end position="290"/>
    </location>
</feature>
<gene>
    <name evidence="2" type="ORF">OE88DRAFT_1260979</name>
</gene>
<dbReference type="Proteomes" id="UP000305948">
    <property type="component" value="Unassembled WGS sequence"/>
</dbReference>
<proteinExistence type="predicted"/>
<feature type="compositionally biased region" description="Acidic residues" evidence="1">
    <location>
        <begin position="34"/>
        <end position="44"/>
    </location>
</feature>
<feature type="compositionally biased region" description="Low complexity" evidence="1">
    <location>
        <begin position="349"/>
        <end position="362"/>
    </location>
</feature>
<accession>A0A5C3NJ02</accession>
<sequence length="362" mass="39035">MATPPLQPATDAEEDVSDIDTLGMSPENPILLNDLDDEPIAEEATEIKPEVRQEEDLQESEDALERKPFMSNIKISTTDGRSELTETLLSGLMFDFGPESSPFIGRGEIIAAPVASTPTRDLLGSPLQLQSPATFNASRRRHDPFGTPECSSLADAGCLSRLHHQDDTLATLREESPSIGKSFAETAYNESITVGNGILPESHVNPRSVEYSWDLSSSLSRCRQRTSSANGSPRYEPYRSSMPTARAADVRYTGHSRRDTGGGAVGTPPTQQQLHMHPMAQGTPSDVGSRSSVASVISVHSVARPAPPTPSKMRALGRTRWAPTFTRRVSELRSPSLSSRSGERRDSGRSSGSGVSSSFLTA</sequence>
<dbReference type="AlphaFoldDB" id="A0A5C3NJ02"/>
<evidence type="ECO:0000256" key="1">
    <source>
        <dbReference type="SAM" id="MobiDB-lite"/>
    </source>
</evidence>
<feature type="compositionally biased region" description="Basic and acidic residues" evidence="1">
    <location>
        <begin position="45"/>
        <end position="55"/>
    </location>
</feature>
<keyword evidence="3" id="KW-1185">Reference proteome</keyword>
<organism evidence="2 3">
    <name type="scientific">Heliocybe sulcata</name>
    <dbReference type="NCBI Taxonomy" id="5364"/>
    <lineage>
        <taxon>Eukaryota</taxon>
        <taxon>Fungi</taxon>
        <taxon>Dikarya</taxon>
        <taxon>Basidiomycota</taxon>
        <taxon>Agaricomycotina</taxon>
        <taxon>Agaricomycetes</taxon>
        <taxon>Gloeophyllales</taxon>
        <taxon>Gloeophyllaceae</taxon>
        <taxon>Heliocybe</taxon>
    </lineage>
</organism>
<name>A0A5C3NJ02_9AGAM</name>
<feature type="region of interest" description="Disordered" evidence="1">
    <location>
        <begin position="303"/>
        <end position="362"/>
    </location>
</feature>
<reference evidence="2 3" key="1">
    <citation type="journal article" date="2019" name="Nat. Ecol. Evol.">
        <title>Megaphylogeny resolves global patterns of mushroom evolution.</title>
        <authorList>
            <person name="Varga T."/>
            <person name="Krizsan K."/>
            <person name="Foldi C."/>
            <person name="Dima B."/>
            <person name="Sanchez-Garcia M."/>
            <person name="Sanchez-Ramirez S."/>
            <person name="Szollosi G.J."/>
            <person name="Szarkandi J.G."/>
            <person name="Papp V."/>
            <person name="Albert L."/>
            <person name="Andreopoulos W."/>
            <person name="Angelini C."/>
            <person name="Antonin V."/>
            <person name="Barry K.W."/>
            <person name="Bougher N.L."/>
            <person name="Buchanan P."/>
            <person name="Buyck B."/>
            <person name="Bense V."/>
            <person name="Catcheside P."/>
            <person name="Chovatia M."/>
            <person name="Cooper J."/>
            <person name="Damon W."/>
            <person name="Desjardin D."/>
            <person name="Finy P."/>
            <person name="Geml J."/>
            <person name="Haridas S."/>
            <person name="Hughes K."/>
            <person name="Justo A."/>
            <person name="Karasinski D."/>
            <person name="Kautmanova I."/>
            <person name="Kiss B."/>
            <person name="Kocsube S."/>
            <person name="Kotiranta H."/>
            <person name="LaButti K.M."/>
            <person name="Lechner B.E."/>
            <person name="Liimatainen K."/>
            <person name="Lipzen A."/>
            <person name="Lukacs Z."/>
            <person name="Mihaltcheva S."/>
            <person name="Morgado L.N."/>
            <person name="Niskanen T."/>
            <person name="Noordeloos M.E."/>
            <person name="Ohm R.A."/>
            <person name="Ortiz-Santana B."/>
            <person name="Ovrebo C."/>
            <person name="Racz N."/>
            <person name="Riley R."/>
            <person name="Savchenko A."/>
            <person name="Shiryaev A."/>
            <person name="Soop K."/>
            <person name="Spirin V."/>
            <person name="Szebenyi C."/>
            <person name="Tomsovsky M."/>
            <person name="Tulloss R.E."/>
            <person name="Uehling J."/>
            <person name="Grigoriev I.V."/>
            <person name="Vagvolgyi C."/>
            <person name="Papp T."/>
            <person name="Martin F.M."/>
            <person name="Miettinen O."/>
            <person name="Hibbett D.S."/>
            <person name="Nagy L.G."/>
        </authorList>
    </citation>
    <scope>NUCLEOTIDE SEQUENCE [LARGE SCALE GENOMIC DNA]</scope>
    <source>
        <strain evidence="2 3">OMC1185</strain>
    </source>
</reference>
<dbReference type="EMBL" id="ML213507">
    <property type="protein sequence ID" value="TFK53581.1"/>
    <property type="molecule type" value="Genomic_DNA"/>
</dbReference>
<protein>
    <submittedName>
        <fullName evidence="2">Uncharacterized protein</fullName>
    </submittedName>
</protein>
<dbReference type="OrthoDB" id="10642629at2759"/>
<evidence type="ECO:0000313" key="3">
    <source>
        <dbReference type="Proteomes" id="UP000305948"/>
    </source>
</evidence>
<feature type="region of interest" description="Disordered" evidence="1">
    <location>
        <begin position="1"/>
        <end position="71"/>
    </location>
</feature>
<evidence type="ECO:0000313" key="2">
    <source>
        <dbReference type="EMBL" id="TFK53581.1"/>
    </source>
</evidence>